<evidence type="ECO:0000313" key="3">
    <source>
        <dbReference type="Proteomes" id="UP000799779"/>
    </source>
</evidence>
<gene>
    <name evidence="2" type="ORF">P154DRAFT_620287</name>
</gene>
<protein>
    <submittedName>
        <fullName evidence="2">Uncharacterized protein</fullName>
    </submittedName>
</protein>
<organism evidence="2 3">
    <name type="scientific">Amniculicola lignicola CBS 123094</name>
    <dbReference type="NCBI Taxonomy" id="1392246"/>
    <lineage>
        <taxon>Eukaryota</taxon>
        <taxon>Fungi</taxon>
        <taxon>Dikarya</taxon>
        <taxon>Ascomycota</taxon>
        <taxon>Pezizomycotina</taxon>
        <taxon>Dothideomycetes</taxon>
        <taxon>Pleosporomycetidae</taxon>
        <taxon>Pleosporales</taxon>
        <taxon>Amniculicolaceae</taxon>
        <taxon>Amniculicola</taxon>
    </lineage>
</organism>
<sequence length="288" mass="32073">MQPEAAQQAGWKRHTFTKNTSSLPKGRVRGTADKNSAQQQFIILMHVPVRLSRPLQRAALLFPRATWPNITSSLLRQPAMNQKSTFHCPKPVSLTHSTNTSKRSQQTAATPESPQHDPSQEAFLSYQQLLAKWALDPNYTKPYDTIHQSLKDDAIRPGAPWGLVVFRVAYGSDTDAQWARMLEEIKSTVVETMSLSNRADLLAHHELTVVENAEALAGADSHTVRHAFRAWVAGDLTPRLLNSDQYGDTTHIELKLRGNDAHWDSHPVVCVSLVVVQVEVEGIGLLLL</sequence>
<dbReference type="OrthoDB" id="3799506at2759"/>
<proteinExistence type="predicted"/>
<dbReference type="Proteomes" id="UP000799779">
    <property type="component" value="Unassembled WGS sequence"/>
</dbReference>
<evidence type="ECO:0000256" key="1">
    <source>
        <dbReference type="SAM" id="MobiDB-lite"/>
    </source>
</evidence>
<feature type="compositionally biased region" description="Polar residues" evidence="1">
    <location>
        <begin position="94"/>
        <end position="113"/>
    </location>
</feature>
<accession>A0A6A5WFD1</accession>
<keyword evidence="3" id="KW-1185">Reference proteome</keyword>
<feature type="region of interest" description="Disordered" evidence="1">
    <location>
        <begin position="1"/>
        <end position="34"/>
    </location>
</feature>
<evidence type="ECO:0000313" key="2">
    <source>
        <dbReference type="EMBL" id="KAF2000137.1"/>
    </source>
</evidence>
<name>A0A6A5WFD1_9PLEO</name>
<feature type="region of interest" description="Disordered" evidence="1">
    <location>
        <begin position="81"/>
        <end position="119"/>
    </location>
</feature>
<dbReference type="EMBL" id="ML977590">
    <property type="protein sequence ID" value="KAF2000137.1"/>
    <property type="molecule type" value="Genomic_DNA"/>
</dbReference>
<dbReference type="AlphaFoldDB" id="A0A6A5WFD1"/>
<reference evidence="2" key="1">
    <citation type="journal article" date="2020" name="Stud. Mycol.">
        <title>101 Dothideomycetes genomes: a test case for predicting lifestyles and emergence of pathogens.</title>
        <authorList>
            <person name="Haridas S."/>
            <person name="Albert R."/>
            <person name="Binder M."/>
            <person name="Bloem J."/>
            <person name="Labutti K."/>
            <person name="Salamov A."/>
            <person name="Andreopoulos B."/>
            <person name="Baker S."/>
            <person name="Barry K."/>
            <person name="Bills G."/>
            <person name="Bluhm B."/>
            <person name="Cannon C."/>
            <person name="Castanera R."/>
            <person name="Culley D."/>
            <person name="Daum C."/>
            <person name="Ezra D."/>
            <person name="Gonzalez J."/>
            <person name="Henrissat B."/>
            <person name="Kuo A."/>
            <person name="Liang C."/>
            <person name="Lipzen A."/>
            <person name="Lutzoni F."/>
            <person name="Magnuson J."/>
            <person name="Mondo S."/>
            <person name="Nolan M."/>
            <person name="Ohm R."/>
            <person name="Pangilinan J."/>
            <person name="Park H.-J."/>
            <person name="Ramirez L."/>
            <person name="Alfaro M."/>
            <person name="Sun H."/>
            <person name="Tritt A."/>
            <person name="Yoshinaga Y."/>
            <person name="Zwiers L.-H."/>
            <person name="Turgeon B."/>
            <person name="Goodwin S."/>
            <person name="Spatafora J."/>
            <person name="Crous P."/>
            <person name="Grigoriev I."/>
        </authorList>
    </citation>
    <scope>NUCLEOTIDE SEQUENCE</scope>
    <source>
        <strain evidence="2">CBS 123094</strain>
    </source>
</reference>